<dbReference type="EMBL" id="LGRX02033818">
    <property type="protein sequence ID" value="KAK3239804.1"/>
    <property type="molecule type" value="Genomic_DNA"/>
</dbReference>
<dbReference type="PROSITE" id="PS00626">
    <property type="entry name" value="RCC1_2"/>
    <property type="match status" value="2"/>
</dbReference>
<reference evidence="5 6" key="1">
    <citation type="journal article" date="2015" name="Genome Biol. Evol.">
        <title>Comparative Genomics of a Bacterivorous Green Alga Reveals Evolutionary Causalities and Consequences of Phago-Mixotrophic Mode of Nutrition.</title>
        <authorList>
            <person name="Burns J.A."/>
            <person name="Paasch A."/>
            <person name="Narechania A."/>
            <person name="Kim E."/>
        </authorList>
    </citation>
    <scope>NUCLEOTIDE SEQUENCE [LARGE SCALE GENOMIC DNA]</scope>
    <source>
        <strain evidence="5 6">PLY_AMNH</strain>
    </source>
</reference>
<name>A0AAE0BPM5_9CHLO</name>
<dbReference type="Gene3D" id="2.130.10.30">
    <property type="entry name" value="Regulator of chromosome condensation 1/beta-lactamase-inhibitor protein II"/>
    <property type="match status" value="2"/>
</dbReference>
<dbReference type="PANTHER" id="PTHR46207:SF1">
    <property type="entry name" value="PROTEIN RCC2"/>
    <property type="match status" value="1"/>
</dbReference>
<protein>
    <recommendedName>
        <fullName evidence="4">RCC1-like domain-containing protein</fullName>
    </recommendedName>
</protein>
<organism evidence="5 6">
    <name type="scientific">Cymbomonas tetramitiformis</name>
    <dbReference type="NCBI Taxonomy" id="36881"/>
    <lineage>
        <taxon>Eukaryota</taxon>
        <taxon>Viridiplantae</taxon>
        <taxon>Chlorophyta</taxon>
        <taxon>Pyramimonadophyceae</taxon>
        <taxon>Pyramimonadales</taxon>
        <taxon>Pyramimonadaceae</taxon>
        <taxon>Cymbomonas</taxon>
    </lineage>
</organism>
<dbReference type="InterPro" id="IPR058923">
    <property type="entry name" value="RCC1-like_dom"/>
</dbReference>
<evidence type="ECO:0000259" key="4">
    <source>
        <dbReference type="Pfam" id="PF25390"/>
    </source>
</evidence>
<feature type="repeat" description="RCC1" evidence="2">
    <location>
        <begin position="454"/>
        <end position="511"/>
    </location>
</feature>
<dbReference type="InterPro" id="IPR028641">
    <property type="entry name" value="RCC2"/>
</dbReference>
<accession>A0AAE0BPM5</accession>
<feature type="repeat" description="RCC1" evidence="2">
    <location>
        <begin position="409"/>
        <end position="454"/>
    </location>
</feature>
<dbReference type="PRINTS" id="PR00633">
    <property type="entry name" value="RCCNDNSATION"/>
</dbReference>
<sequence>MALAAERAKYGLPAEFKVTREMKKNFTKEEKLMYKTAYEIGGVKRANDVMKAHFARQKAAAKAAEAAEGGTADAPAAGEAGGGGTVDGGGAKADPSGGSAVAAPPPQSLKPKELTVIPYGESSPAGQLLVAGTTDWENIGKKAPSGQCLYSFHRIMDQVQIRFVTSGSASVHSLAVDEAGVAYTWGRNDAGQLGHGNYETYYTPAIVQGLKGHAVRHASCGKRHTVVVTTEGKLFSWGSHKTGALGTGGAVKEGFATPQQLNVGEHEPFTRVSCGAEFTMAVNEEGLVFAWGHPMYGQLGNGSNGEVIERANTISYHFVTAPQIVRFDVGHCKAVDVACGNNHTVVLSEEGRVYTWGFAGYGRLGHSNQNDLMAPAELSFFNGGDSKPRMCAKNIAAGATASYCMTRGGMTYFWGRTKSTGEANMYPKPVYDLNGWNVRSISCGNTSTICAADEAIITWGSSPTYGELGYGDPDTGAPKSSTVPKLVDVLQGVIAHTVSAGYAHTAIIASRTEGKGEALLSTLPIHESEPAPVKGAKKRASTGNEPETKKGRKK</sequence>
<evidence type="ECO:0000313" key="6">
    <source>
        <dbReference type="Proteomes" id="UP001190700"/>
    </source>
</evidence>
<dbReference type="Pfam" id="PF25390">
    <property type="entry name" value="WD40_RLD"/>
    <property type="match status" value="1"/>
</dbReference>
<dbReference type="PROSITE" id="PS50012">
    <property type="entry name" value="RCC1_3"/>
    <property type="match status" value="6"/>
</dbReference>
<gene>
    <name evidence="5" type="ORF">CYMTET_50294</name>
</gene>
<keyword evidence="6" id="KW-1185">Reference proteome</keyword>
<dbReference type="Proteomes" id="UP001190700">
    <property type="component" value="Unassembled WGS sequence"/>
</dbReference>
<feature type="compositionally biased region" description="Gly residues" evidence="3">
    <location>
        <begin position="79"/>
        <end position="91"/>
    </location>
</feature>
<dbReference type="PANTHER" id="PTHR46207">
    <property type="entry name" value="PROTEIN RCC2"/>
    <property type="match status" value="1"/>
</dbReference>
<feature type="domain" description="RCC1-like" evidence="4">
    <location>
        <begin position="128"/>
        <end position="507"/>
    </location>
</feature>
<evidence type="ECO:0000256" key="2">
    <source>
        <dbReference type="PROSITE-ProRule" id="PRU00235"/>
    </source>
</evidence>
<feature type="compositionally biased region" description="Low complexity" evidence="3">
    <location>
        <begin position="92"/>
        <end position="102"/>
    </location>
</feature>
<evidence type="ECO:0000313" key="5">
    <source>
        <dbReference type="EMBL" id="KAK3239804.1"/>
    </source>
</evidence>
<feature type="region of interest" description="Disordered" evidence="3">
    <location>
        <begin position="70"/>
        <end position="111"/>
    </location>
</feature>
<feature type="repeat" description="RCC1" evidence="2">
    <location>
        <begin position="351"/>
        <end position="408"/>
    </location>
</feature>
<comment type="caution">
    <text evidence="5">The sequence shown here is derived from an EMBL/GenBank/DDBJ whole genome shotgun (WGS) entry which is preliminary data.</text>
</comment>
<dbReference type="GO" id="GO:0031267">
    <property type="term" value="F:small GTPase binding"/>
    <property type="evidence" value="ECO:0007669"/>
    <property type="project" value="TreeGrafter"/>
</dbReference>
<keyword evidence="1" id="KW-0677">Repeat</keyword>
<dbReference type="InterPro" id="IPR009091">
    <property type="entry name" value="RCC1/BLIP-II"/>
</dbReference>
<dbReference type="AlphaFoldDB" id="A0AAE0BPM5"/>
<proteinExistence type="predicted"/>
<feature type="repeat" description="RCC1" evidence="2">
    <location>
        <begin position="180"/>
        <end position="231"/>
    </location>
</feature>
<dbReference type="GO" id="GO:0016020">
    <property type="term" value="C:membrane"/>
    <property type="evidence" value="ECO:0007669"/>
    <property type="project" value="TreeGrafter"/>
</dbReference>
<feature type="repeat" description="RCC1" evidence="2">
    <location>
        <begin position="286"/>
        <end position="350"/>
    </location>
</feature>
<dbReference type="SUPFAM" id="SSF50985">
    <property type="entry name" value="RCC1/BLIP-II"/>
    <property type="match status" value="1"/>
</dbReference>
<feature type="repeat" description="RCC1" evidence="2">
    <location>
        <begin position="232"/>
        <end position="285"/>
    </location>
</feature>
<evidence type="ECO:0000256" key="1">
    <source>
        <dbReference type="ARBA" id="ARBA00022737"/>
    </source>
</evidence>
<dbReference type="InterPro" id="IPR000408">
    <property type="entry name" value="Reg_chr_condens"/>
</dbReference>
<evidence type="ECO:0000256" key="3">
    <source>
        <dbReference type="SAM" id="MobiDB-lite"/>
    </source>
</evidence>
<feature type="region of interest" description="Disordered" evidence="3">
    <location>
        <begin position="519"/>
        <end position="554"/>
    </location>
</feature>